<proteinExistence type="predicted"/>
<reference evidence="4" key="1">
    <citation type="submission" date="2017-02" db="UniProtKB">
        <authorList>
            <consortium name="WormBaseParasite"/>
        </authorList>
    </citation>
    <scope>IDENTIFICATION</scope>
</reference>
<protein>
    <submittedName>
        <fullName evidence="4">UDENN domain-containing protein</fullName>
    </submittedName>
</protein>
<keyword evidence="3" id="KW-1185">Reference proteome</keyword>
<sequence length="254" mass="29488">MPNGLRFFTGDHPLLQKAQAPFRHSFIITREDGLRVFGYALLFPEEVTHPSVKAALREQEKALGCHLPDENSERHFFTMKAIGILSRWAFANGFFCWLEDLWASVYKADELPNEITLESYVYNLLFESQLADPGQCSIVSGPSSLHYFFRPVNQLPDDHDRNLPLNWLPVFEYPLVQLLQLFSFDNFIQLLTCVFLEHRIVLQSAVVCPDLGYWANSHSCCRMGLMVVWLVDYQRRFCQFDSNRFPLLMADRAQ</sequence>
<reference evidence="2 3" key="2">
    <citation type="submission" date="2018-11" db="EMBL/GenBank/DDBJ databases">
        <authorList>
            <consortium name="Pathogen Informatics"/>
        </authorList>
    </citation>
    <scope>NUCLEOTIDE SEQUENCE [LARGE SCALE GENOMIC DNA]</scope>
</reference>
<dbReference type="PANTHER" id="PTHR46070">
    <property type="entry name" value="PINSTRIPE, ISOFORM A"/>
    <property type="match status" value="1"/>
</dbReference>
<accession>A0A0R3TNR7</accession>
<gene>
    <name evidence="2" type="ORF">HNAJ_LOCUS9044</name>
</gene>
<dbReference type="InterPro" id="IPR005113">
    <property type="entry name" value="uDENN_dom"/>
</dbReference>
<organism evidence="4">
    <name type="scientific">Rodentolepis nana</name>
    <name type="common">Dwarf tapeworm</name>
    <name type="synonym">Hymenolepis nana</name>
    <dbReference type="NCBI Taxonomy" id="102285"/>
    <lineage>
        <taxon>Eukaryota</taxon>
        <taxon>Metazoa</taxon>
        <taxon>Spiralia</taxon>
        <taxon>Lophotrochozoa</taxon>
        <taxon>Platyhelminthes</taxon>
        <taxon>Cestoda</taxon>
        <taxon>Eucestoda</taxon>
        <taxon>Cyclophyllidea</taxon>
        <taxon>Hymenolepididae</taxon>
        <taxon>Rodentolepis</taxon>
    </lineage>
</organism>
<dbReference type="Proteomes" id="UP000278807">
    <property type="component" value="Unassembled WGS sequence"/>
</dbReference>
<dbReference type="InterPro" id="IPR037516">
    <property type="entry name" value="Tripartite_DENN"/>
</dbReference>
<dbReference type="WBParaSite" id="HNAJ_0000904801-mRNA-1">
    <property type="protein sequence ID" value="HNAJ_0000904801-mRNA-1"/>
    <property type="gene ID" value="HNAJ_0000904801"/>
</dbReference>
<dbReference type="InterPro" id="IPR047278">
    <property type="entry name" value="DEN5A/B"/>
</dbReference>
<dbReference type="PROSITE" id="PS50211">
    <property type="entry name" value="DENN"/>
    <property type="match status" value="1"/>
</dbReference>
<name>A0A0R3TNR7_RODNA</name>
<dbReference type="STRING" id="102285.A0A0R3TNR7"/>
<evidence type="ECO:0000313" key="3">
    <source>
        <dbReference type="Proteomes" id="UP000278807"/>
    </source>
</evidence>
<evidence type="ECO:0000259" key="1">
    <source>
        <dbReference type="PROSITE" id="PS50211"/>
    </source>
</evidence>
<dbReference type="InterPro" id="IPR001194">
    <property type="entry name" value="cDENN_dom"/>
</dbReference>
<evidence type="ECO:0000313" key="4">
    <source>
        <dbReference type="WBParaSite" id="HNAJ_0000904801-mRNA-1"/>
    </source>
</evidence>
<dbReference type="Pfam" id="PF02141">
    <property type="entry name" value="DENN"/>
    <property type="match status" value="1"/>
</dbReference>
<dbReference type="OrthoDB" id="6019893at2759"/>
<dbReference type="AlphaFoldDB" id="A0A0R3TNR7"/>
<dbReference type="Pfam" id="PF03456">
    <property type="entry name" value="uDENN"/>
    <property type="match status" value="1"/>
</dbReference>
<dbReference type="GO" id="GO:0031267">
    <property type="term" value="F:small GTPase binding"/>
    <property type="evidence" value="ECO:0007669"/>
    <property type="project" value="InterPro"/>
</dbReference>
<feature type="domain" description="UDENN" evidence="1">
    <location>
        <begin position="1"/>
        <end position="254"/>
    </location>
</feature>
<dbReference type="GO" id="GO:0005085">
    <property type="term" value="F:guanyl-nucleotide exchange factor activity"/>
    <property type="evidence" value="ECO:0007669"/>
    <property type="project" value="InterPro"/>
</dbReference>
<dbReference type="PANTHER" id="PTHR46070:SF1">
    <property type="entry name" value="PINSTRIPE, ISOFORM A"/>
    <property type="match status" value="1"/>
</dbReference>
<evidence type="ECO:0000313" key="2">
    <source>
        <dbReference type="EMBL" id="VDO05313.1"/>
    </source>
</evidence>
<dbReference type="EMBL" id="UZAE01012474">
    <property type="protein sequence ID" value="VDO05313.1"/>
    <property type="molecule type" value="Genomic_DNA"/>
</dbReference>